<keyword evidence="3" id="KW-1185">Reference proteome</keyword>
<dbReference type="InterPro" id="IPR036259">
    <property type="entry name" value="MFS_trans_sf"/>
</dbReference>
<keyword evidence="1" id="KW-0812">Transmembrane</keyword>
<dbReference type="Pfam" id="PF07690">
    <property type="entry name" value="MFS_1"/>
    <property type="match status" value="1"/>
</dbReference>
<feature type="transmembrane region" description="Helical" evidence="1">
    <location>
        <begin position="57"/>
        <end position="81"/>
    </location>
</feature>
<feature type="transmembrane region" description="Helical" evidence="1">
    <location>
        <begin position="25"/>
        <end position="45"/>
    </location>
</feature>
<keyword evidence="1" id="KW-1133">Transmembrane helix</keyword>
<dbReference type="PANTHER" id="PTHR23547:SF1">
    <property type="entry name" value="MAJOR FACILITATOR SUPERFAMILY MFS_1"/>
    <property type="match status" value="1"/>
</dbReference>
<protein>
    <submittedName>
        <fullName evidence="2">Organoarsenical effux MFS transporter ArsJ</fullName>
    </submittedName>
</protein>
<dbReference type="Proteomes" id="UP000321805">
    <property type="component" value="Chromosome"/>
</dbReference>
<evidence type="ECO:0000313" key="3">
    <source>
        <dbReference type="Proteomes" id="UP000321805"/>
    </source>
</evidence>
<sequence>MSAAPSAGVTRPRGDLRNYAIVTGAYWADTIADGASRMLVLFFFYERGYSPFKVAMLFLFYEVFGIITNLVGGFVAARFGLRATLLMGLGTQLVALGMLAVVPAGWLVVAYVMAAQALSGIAKDLTKMSSKSAVKLVVPGDAPGALYKWVAILTGSKNALKGVGFFLGALLLSVIGFRSALAVLMVLVATGLVTVVVAMRGDLGRPDAKAKFRHMFSNTRAVNVLAGARIFLFASRDVWFVVGLPVFFRTEHGWSFWMAGGFLAVWTIGYGVVQAAAPNLLRRRSARAGGDPDGRTATGLAFVLALFPAAIAATMAAGADPVTVIVVGLLAFGVVFALNSAVHSYLILAYAEGDKVAMNVGFYYMANAGGRLAGTVLSGALYQWQGLQACLWASAAFVLAAGALSRLLPGEAPSATPGPQPALL</sequence>
<dbReference type="InterPro" id="IPR047769">
    <property type="entry name" value="MFS_ArsJ"/>
</dbReference>
<feature type="transmembrane region" description="Helical" evidence="1">
    <location>
        <begin position="386"/>
        <end position="404"/>
    </location>
</feature>
<proteinExistence type="predicted"/>
<dbReference type="Gene3D" id="1.20.1250.20">
    <property type="entry name" value="MFS general substrate transporter like domains"/>
    <property type="match status" value="1"/>
</dbReference>
<feature type="transmembrane region" description="Helical" evidence="1">
    <location>
        <begin position="158"/>
        <end position="175"/>
    </location>
</feature>
<dbReference type="RefSeq" id="WP_146918719.1">
    <property type="nucleotide sequence ID" value="NZ_CP042430.1"/>
</dbReference>
<feature type="transmembrane region" description="Helical" evidence="1">
    <location>
        <begin position="181"/>
        <end position="201"/>
    </location>
</feature>
<dbReference type="NCBIfam" id="NF033734">
    <property type="entry name" value="MFS_ArsJ"/>
    <property type="match status" value="1"/>
</dbReference>
<feature type="transmembrane region" description="Helical" evidence="1">
    <location>
        <begin position="298"/>
        <end position="319"/>
    </location>
</feature>
<dbReference type="SUPFAM" id="SSF103473">
    <property type="entry name" value="MFS general substrate transporter"/>
    <property type="match status" value="1"/>
</dbReference>
<feature type="transmembrane region" description="Helical" evidence="1">
    <location>
        <begin position="360"/>
        <end position="380"/>
    </location>
</feature>
<evidence type="ECO:0000256" key="1">
    <source>
        <dbReference type="SAM" id="Phobius"/>
    </source>
</evidence>
<feature type="transmembrane region" description="Helical" evidence="1">
    <location>
        <begin position="325"/>
        <end position="348"/>
    </location>
</feature>
<dbReference type="OrthoDB" id="186809at2"/>
<dbReference type="EMBL" id="CP042430">
    <property type="protein sequence ID" value="QEC47825.1"/>
    <property type="molecule type" value="Genomic_DNA"/>
</dbReference>
<dbReference type="GO" id="GO:0022857">
    <property type="term" value="F:transmembrane transporter activity"/>
    <property type="evidence" value="ECO:0007669"/>
    <property type="project" value="InterPro"/>
</dbReference>
<dbReference type="InterPro" id="IPR011701">
    <property type="entry name" value="MFS"/>
</dbReference>
<feature type="transmembrane region" description="Helical" evidence="1">
    <location>
        <begin position="222"/>
        <end position="248"/>
    </location>
</feature>
<evidence type="ECO:0000313" key="2">
    <source>
        <dbReference type="EMBL" id="QEC47825.1"/>
    </source>
</evidence>
<dbReference type="KEGG" id="bsol:FSW04_09755"/>
<keyword evidence="1" id="KW-0472">Membrane</keyword>
<feature type="transmembrane region" description="Helical" evidence="1">
    <location>
        <begin position="93"/>
        <end position="118"/>
    </location>
</feature>
<feature type="transmembrane region" description="Helical" evidence="1">
    <location>
        <begin position="254"/>
        <end position="277"/>
    </location>
</feature>
<accession>A0A5B8U4L3</accession>
<organism evidence="2 3">
    <name type="scientific">Baekduia soli</name>
    <dbReference type="NCBI Taxonomy" id="496014"/>
    <lineage>
        <taxon>Bacteria</taxon>
        <taxon>Bacillati</taxon>
        <taxon>Actinomycetota</taxon>
        <taxon>Thermoleophilia</taxon>
        <taxon>Solirubrobacterales</taxon>
        <taxon>Baekduiaceae</taxon>
        <taxon>Baekduia</taxon>
    </lineage>
</organism>
<dbReference type="PANTHER" id="PTHR23547">
    <property type="entry name" value="MAJOR FACILITATOR SUPERFAMILY DOMAIN, GENERAL SUBSTRATE TRANSPORTER"/>
    <property type="match status" value="1"/>
</dbReference>
<gene>
    <name evidence="2" type="primary">arsJ</name>
    <name evidence="2" type="ORF">FSW04_09755</name>
</gene>
<name>A0A5B8U4L3_9ACTN</name>
<reference evidence="2 3" key="1">
    <citation type="journal article" date="2018" name="J. Microbiol.">
        <title>Baekduia soli gen. nov., sp. nov., a novel bacterium isolated from the soil of Baekdu Mountain and proposal of a novel family name, Baekduiaceae fam. nov.</title>
        <authorList>
            <person name="An D.S."/>
            <person name="Siddiqi M.Z."/>
            <person name="Kim K.H."/>
            <person name="Yu H.S."/>
            <person name="Im W.T."/>
        </authorList>
    </citation>
    <scope>NUCLEOTIDE SEQUENCE [LARGE SCALE GENOMIC DNA]</scope>
    <source>
        <strain evidence="2 3">BR7-21</strain>
    </source>
</reference>
<dbReference type="AlphaFoldDB" id="A0A5B8U4L3"/>